<dbReference type="EMBL" id="JACIDS010000003">
    <property type="protein sequence ID" value="MBB3931926.1"/>
    <property type="molecule type" value="Genomic_DNA"/>
</dbReference>
<dbReference type="GO" id="GO:0102559">
    <property type="term" value="F:peptide chain release factor N(5)-glutamine methyltransferase activity"/>
    <property type="evidence" value="ECO:0007669"/>
    <property type="project" value="UniProtKB-EC"/>
</dbReference>
<dbReference type="RefSeq" id="WP_183399526.1">
    <property type="nucleotide sequence ID" value="NZ_JACIDS010000003.1"/>
</dbReference>
<keyword evidence="3 4" id="KW-0949">S-adenosyl-L-methionine</keyword>
<evidence type="ECO:0000256" key="3">
    <source>
        <dbReference type="ARBA" id="ARBA00022691"/>
    </source>
</evidence>
<dbReference type="InterPro" id="IPR002052">
    <property type="entry name" value="DNA_methylase_N6_adenine_CS"/>
</dbReference>
<keyword evidence="8" id="KW-1185">Reference proteome</keyword>
<dbReference type="InterPro" id="IPR004556">
    <property type="entry name" value="HemK-like"/>
</dbReference>
<dbReference type="CDD" id="cd02440">
    <property type="entry name" value="AdoMet_MTases"/>
    <property type="match status" value="1"/>
</dbReference>
<evidence type="ECO:0000313" key="7">
    <source>
        <dbReference type="EMBL" id="MBB3931926.1"/>
    </source>
</evidence>
<dbReference type="PANTHER" id="PTHR18895">
    <property type="entry name" value="HEMK METHYLTRANSFERASE"/>
    <property type="match status" value="1"/>
</dbReference>
<organism evidence="7 8">
    <name type="scientific">Kaistia hirudinis</name>
    <dbReference type="NCBI Taxonomy" id="1293440"/>
    <lineage>
        <taxon>Bacteria</taxon>
        <taxon>Pseudomonadati</taxon>
        <taxon>Pseudomonadota</taxon>
        <taxon>Alphaproteobacteria</taxon>
        <taxon>Hyphomicrobiales</taxon>
        <taxon>Kaistiaceae</taxon>
        <taxon>Kaistia</taxon>
    </lineage>
</organism>
<dbReference type="GO" id="GO:0032259">
    <property type="term" value="P:methylation"/>
    <property type="evidence" value="ECO:0007669"/>
    <property type="project" value="UniProtKB-KW"/>
</dbReference>
<dbReference type="SUPFAM" id="SSF53335">
    <property type="entry name" value="S-adenosyl-L-methionine-dependent methyltransferases"/>
    <property type="match status" value="1"/>
</dbReference>
<keyword evidence="1 4" id="KW-0489">Methyltransferase</keyword>
<gene>
    <name evidence="4" type="primary">prmC</name>
    <name evidence="7" type="ORF">GGR25_002976</name>
</gene>
<feature type="domain" description="Methyltransferase" evidence="5">
    <location>
        <begin position="112"/>
        <end position="234"/>
    </location>
</feature>
<dbReference type="PROSITE" id="PS00092">
    <property type="entry name" value="N6_MTASE"/>
    <property type="match status" value="1"/>
</dbReference>
<feature type="domain" description="Release factor glutamine methyltransferase N-terminal" evidence="6">
    <location>
        <begin position="12"/>
        <end position="69"/>
    </location>
</feature>
<comment type="catalytic activity">
    <reaction evidence="4">
        <text>L-glutaminyl-[peptide chain release factor] + S-adenosyl-L-methionine = N(5)-methyl-L-glutaminyl-[peptide chain release factor] + S-adenosyl-L-homocysteine + H(+)</text>
        <dbReference type="Rhea" id="RHEA:42896"/>
        <dbReference type="Rhea" id="RHEA-COMP:10271"/>
        <dbReference type="Rhea" id="RHEA-COMP:10272"/>
        <dbReference type="ChEBI" id="CHEBI:15378"/>
        <dbReference type="ChEBI" id="CHEBI:30011"/>
        <dbReference type="ChEBI" id="CHEBI:57856"/>
        <dbReference type="ChEBI" id="CHEBI:59789"/>
        <dbReference type="ChEBI" id="CHEBI:61891"/>
        <dbReference type="EC" id="2.1.1.297"/>
    </reaction>
</comment>
<keyword evidence="2 4" id="KW-0808">Transferase</keyword>
<name>A0A840AUB3_9HYPH</name>
<dbReference type="GO" id="GO:0003676">
    <property type="term" value="F:nucleic acid binding"/>
    <property type="evidence" value="ECO:0007669"/>
    <property type="project" value="InterPro"/>
</dbReference>
<dbReference type="Gene3D" id="1.10.8.10">
    <property type="entry name" value="DNA helicase RuvA subunit, C-terminal domain"/>
    <property type="match status" value="1"/>
</dbReference>
<feature type="binding site" evidence="4">
    <location>
        <begin position="118"/>
        <end position="122"/>
    </location>
    <ligand>
        <name>S-adenosyl-L-methionine</name>
        <dbReference type="ChEBI" id="CHEBI:59789"/>
    </ligand>
</feature>
<proteinExistence type="inferred from homology"/>
<comment type="function">
    <text evidence="4">Methylates the class 1 translation termination release factors RF1/PrfA and RF2/PrfB on the glutamine residue of the universally conserved GGQ motif.</text>
</comment>
<comment type="similarity">
    <text evidence="4">Belongs to the protein N5-glutamine methyltransferase family. PrmC subfamily.</text>
</comment>
<dbReference type="InterPro" id="IPR029063">
    <property type="entry name" value="SAM-dependent_MTases_sf"/>
</dbReference>
<evidence type="ECO:0000259" key="5">
    <source>
        <dbReference type="Pfam" id="PF13847"/>
    </source>
</evidence>
<feature type="binding site" evidence="4">
    <location>
        <position position="141"/>
    </location>
    <ligand>
        <name>S-adenosyl-L-methionine</name>
        <dbReference type="ChEBI" id="CHEBI:59789"/>
    </ligand>
</feature>
<dbReference type="Pfam" id="PF13847">
    <property type="entry name" value="Methyltransf_31"/>
    <property type="match status" value="1"/>
</dbReference>
<dbReference type="InterPro" id="IPR019874">
    <property type="entry name" value="RF_methyltr_PrmC"/>
</dbReference>
<protein>
    <recommendedName>
        <fullName evidence="4">Release factor glutamine methyltransferase</fullName>
        <shortName evidence="4">RF MTase</shortName>
        <ecNumber evidence="4">2.1.1.297</ecNumber>
    </recommendedName>
    <alternativeName>
        <fullName evidence="4">N5-glutamine methyltransferase PrmC</fullName>
    </alternativeName>
    <alternativeName>
        <fullName evidence="4">Protein-(glutamine-N5) MTase PrmC</fullName>
    </alternativeName>
    <alternativeName>
        <fullName evidence="4">Protein-glutamine N-methyltransferase PrmC</fullName>
    </alternativeName>
</protein>
<comment type="caution">
    <text evidence="7">The sequence shown here is derived from an EMBL/GenBank/DDBJ whole genome shotgun (WGS) entry which is preliminary data.</text>
</comment>
<evidence type="ECO:0000256" key="4">
    <source>
        <dbReference type="HAMAP-Rule" id="MF_02126"/>
    </source>
</evidence>
<feature type="binding site" evidence="4">
    <location>
        <position position="183"/>
    </location>
    <ligand>
        <name>S-adenosyl-L-methionine</name>
        <dbReference type="ChEBI" id="CHEBI:59789"/>
    </ligand>
</feature>
<dbReference type="EC" id="2.1.1.297" evidence="4"/>
<feature type="binding site" evidence="4">
    <location>
        <position position="170"/>
    </location>
    <ligand>
        <name>S-adenosyl-L-methionine</name>
        <dbReference type="ChEBI" id="CHEBI:59789"/>
    </ligand>
</feature>
<dbReference type="InterPro" id="IPR025714">
    <property type="entry name" value="Methyltranfer_dom"/>
</dbReference>
<evidence type="ECO:0000259" key="6">
    <source>
        <dbReference type="Pfam" id="PF17827"/>
    </source>
</evidence>
<dbReference type="Proteomes" id="UP000553963">
    <property type="component" value="Unassembled WGS sequence"/>
</dbReference>
<dbReference type="Gene3D" id="3.40.50.150">
    <property type="entry name" value="Vaccinia Virus protein VP39"/>
    <property type="match status" value="1"/>
</dbReference>
<dbReference type="Pfam" id="PF17827">
    <property type="entry name" value="PrmC_N"/>
    <property type="match status" value="1"/>
</dbReference>
<evidence type="ECO:0000256" key="1">
    <source>
        <dbReference type="ARBA" id="ARBA00022603"/>
    </source>
</evidence>
<dbReference type="NCBIfam" id="TIGR00536">
    <property type="entry name" value="hemK_fam"/>
    <property type="match status" value="1"/>
</dbReference>
<evidence type="ECO:0000313" key="8">
    <source>
        <dbReference type="Proteomes" id="UP000553963"/>
    </source>
</evidence>
<sequence length="286" mass="30773">MAAKRLAAVFGSEGTPALDSRLLIAAVLDIEPNRLSLFDYRAVSSAERLRIEDYLDRRIAGEPVARIIGAREFWGLSIGLSPATLVPRPDTEVLVEAVLAWFDRHGGRERVLTVADLGTGSGAILLALMSALPEITALGLDLSEEAATTARNNAERLGFADRSLFLRGDWSQALAQVDVLVSNPPYIRSEVIAGLAREVREFDPMLALDGGADGLDAYRVIIADLERVLAPGGAAFFEVGYDQHESVSALLKEAGFDVRLHRDLAGIGRVVEAERVAISEPQGLFG</sequence>
<dbReference type="InterPro" id="IPR040758">
    <property type="entry name" value="PrmC_N"/>
</dbReference>
<dbReference type="PANTHER" id="PTHR18895:SF74">
    <property type="entry name" value="MTRF1L RELEASE FACTOR GLUTAMINE METHYLTRANSFERASE"/>
    <property type="match status" value="1"/>
</dbReference>
<reference evidence="7 8" key="1">
    <citation type="submission" date="2020-08" db="EMBL/GenBank/DDBJ databases">
        <title>Genomic Encyclopedia of Type Strains, Phase IV (KMG-IV): sequencing the most valuable type-strain genomes for metagenomic binning, comparative biology and taxonomic classification.</title>
        <authorList>
            <person name="Goeker M."/>
        </authorList>
    </citation>
    <scope>NUCLEOTIDE SEQUENCE [LARGE SCALE GENOMIC DNA]</scope>
    <source>
        <strain evidence="7 8">DSM 25966</strain>
    </source>
</reference>
<feature type="binding site" evidence="4">
    <location>
        <begin position="183"/>
        <end position="186"/>
    </location>
    <ligand>
        <name>substrate</name>
    </ligand>
</feature>
<dbReference type="NCBIfam" id="TIGR03534">
    <property type="entry name" value="RF_mod_PrmC"/>
    <property type="match status" value="1"/>
</dbReference>
<accession>A0A840AUB3</accession>
<dbReference type="InterPro" id="IPR050320">
    <property type="entry name" value="N5-glutamine_MTase"/>
</dbReference>
<dbReference type="AlphaFoldDB" id="A0A840AUB3"/>
<dbReference type="HAMAP" id="MF_02126">
    <property type="entry name" value="RF_methyltr_PrmC"/>
    <property type="match status" value="1"/>
</dbReference>
<evidence type="ECO:0000256" key="2">
    <source>
        <dbReference type="ARBA" id="ARBA00022679"/>
    </source>
</evidence>